<feature type="domain" description="Histidine kinase" evidence="10">
    <location>
        <begin position="246"/>
        <end position="472"/>
    </location>
</feature>
<keyword evidence="9" id="KW-0472">Membrane</keyword>
<feature type="region of interest" description="Disordered" evidence="8">
    <location>
        <begin position="470"/>
        <end position="489"/>
    </location>
</feature>
<dbReference type="GO" id="GO:0000155">
    <property type="term" value="F:phosphorelay sensor kinase activity"/>
    <property type="evidence" value="ECO:0007669"/>
    <property type="project" value="InterPro"/>
</dbReference>
<dbReference type="PROSITE" id="PS50109">
    <property type="entry name" value="HIS_KIN"/>
    <property type="match status" value="1"/>
</dbReference>
<gene>
    <name evidence="11" type="ORF">AU468_05045</name>
</gene>
<dbReference type="InterPro" id="IPR050351">
    <property type="entry name" value="BphY/WalK/GraS-like"/>
</dbReference>
<dbReference type="Proteomes" id="UP000237350">
    <property type="component" value="Unassembled WGS sequence"/>
</dbReference>
<accession>A0A2S4JVS3</accession>
<dbReference type="InterPro" id="IPR003594">
    <property type="entry name" value="HATPase_dom"/>
</dbReference>
<evidence type="ECO:0000256" key="4">
    <source>
        <dbReference type="ARBA" id="ARBA00022679"/>
    </source>
</evidence>
<dbReference type="Pfam" id="PF00512">
    <property type="entry name" value="HisKA"/>
    <property type="match status" value="1"/>
</dbReference>
<evidence type="ECO:0000256" key="6">
    <source>
        <dbReference type="ARBA" id="ARBA00023012"/>
    </source>
</evidence>
<dbReference type="CDD" id="cd00082">
    <property type="entry name" value="HisKA"/>
    <property type="match status" value="1"/>
</dbReference>
<evidence type="ECO:0000256" key="3">
    <source>
        <dbReference type="ARBA" id="ARBA00022553"/>
    </source>
</evidence>
<reference evidence="12" key="1">
    <citation type="submission" date="2015-12" db="EMBL/GenBank/DDBJ databases">
        <authorList>
            <person name="Lodha T.D."/>
            <person name="Chintalapati S."/>
            <person name="Chintalapati V.R."/>
            <person name="Sravanthi T."/>
        </authorList>
    </citation>
    <scope>NUCLEOTIDE SEQUENCE [LARGE SCALE GENOMIC DNA]</scope>
    <source>
        <strain evidence="12">JC133</strain>
    </source>
</reference>
<dbReference type="InterPro" id="IPR036890">
    <property type="entry name" value="HATPase_C_sf"/>
</dbReference>
<dbReference type="InterPro" id="IPR003661">
    <property type="entry name" value="HisK_dim/P_dom"/>
</dbReference>
<keyword evidence="5" id="KW-0418">Kinase</keyword>
<evidence type="ECO:0000256" key="5">
    <source>
        <dbReference type="ARBA" id="ARBA00022777"/>
    </source>
</evidence>
<keyword evidence="7" id="KW-0175">Coiled coil</keyword>
<evidence type="ECO:0000256" key="2">
    <source>
        <dbReference type="ARBA" id="ARBA00012438"/>
    </source>
</evidence>
<evidence type="ECO:0000256" key="9">
    <source>
        <dbReference type="SAM" id="Phobius"/>
    </source>
</evidence>
<evidence type="ECO:0000256" key="8">
    <source>
        <dbReference type="SAM" id="MobiDB-lite"/>
    </source>
</evidence>
<evidence type="ECO:0000259" key="10">
    <source>
        <dbReference type="PROSITE" id="PS50109"/>
    </source>
</evidence>
<feature type="transmembrane region" description="Helical" evidence="9">
    <location>
        <begin position="158"/>
        <end position="184"/>
    </location>
</feature>
<organism evidence="11 12">
    <name type="scientific">Alkalispirochaeta sphaeroplastigenens</name>
    <dbReference type="NCBI Taxonomy" id="1187066"/>
    <lineage>
        <taxon>Bacteria</taxon>
        <taxon>Pseudomonadati</taxon>
        <taxon>Spirochaetota</taxon>
        <taxon>Spirochaetia</taxon>
        <taxon>Spirochaetales</taxon>
        <taxon>Spirochaetaceae</taxon>
        <taxon>Alkalispirochaeta</taxon>
    </lineage>
</organism>
<keyword evidence="4" id="KW-0808">Transferase</keyword>
<keyword evidence="3" id="KW-0597">Phosphoprotein</keyword>
<evidence type="ECO:0000313" key="12">
    <source>
        <dbReference type="Proteomes" id="UP000237350"/>
    </source>
</evidence>
<dbReference type="InterPro" id="IPR005467">
    <property type="entry name" value="His_kinase_dom"/>
</dbReference>
<proteinExistence type="predicted"/>
<keyword evidence="9" id="KW-1133">Transmembrane helix</keyword>
<dbReference type="InterPro" id="IPR036097">
    <property type="entry name" value="HisK_dim/P_sf"/>
</dbReference>
<dbReference type="Gene3D" id="1.10.287.130">
    <property type="match status" value="1"/>
</dbReference>
<keyword evidence="9" id="KW-0812">Transmembrane</keyword>
<feature type="transmembrane region" description="Helical" evidence="9">
    <location>
        <begin position="14"/>
        <end position="36"/>
    </location>
</feature>
<dbReference type="PANTHER" id="PTHR45453">
    <property type="entry name" value="PHOSPHATE REGULON SENSOR PROTEIN PHOR"/>
    <property type="match status" value="1"/>
</dbReference>
<keyword evidence="6" id="KW-0902">Two-component regulatory system</keyword>
<comment type="catalytic activity">
    <reaction evidence="1">
        <text>ATP + protein L-histidine = ADP + protein N-phospho-L-histidine.</text>
        <dbReference type="EC" id="2.7.13.3"/>
    </reaction>
</comment>
<dbReference type="EC" id="2.7.13.3" evidence="2"/>
<evidence type="ECO:0000256" key="1">
    <source>
        <dbReference type="ARBA" id="ARBA00000085"/>
    </source>
</evidence>
<dbReference type="GO" id="GO:0016036">
    <property type="term" value="P:cellular response to phosphate starvation"/>
    <property type="evidence" value="ECO:0007669"/>
    <property type="project" value="TreeGrafter"/>
</dbReference>
<dbReference type="SUPFAM" id="SSF47384">
    <property type="entry name" value="Homodimeric domain of signal transducing histidine kinase"/>
    <property type="match status" value="1"/>
</dbReference>
<dbReference type="Gene3D" id="3.30.565.10">
    <property type="entry name" value="Histidine kinase-like ATPase, C-terminal domain"/>
    <property type="match status" value="1"/>
</dbReference>
<dbReference type="AlphaFoldDB" id="A0A2S4JVS3"/>
<keyword evidence="12" id="KW-1185">Reference proteome</keyword>
<protein>
    <recommendedName>
        <fullName evidence="2">histidine kinase</fullName>
        <ecNumber evidence="2">2.7.13.3</ecNumber>
    </recommendedName>
</protein>
<feature type="region of interest" description="Disordered" evidence="8">
    <location>
        <begin position="328"/>
        <end position="349"/>
    </location>
</feature>
<dbReference type="PANTHER" id="PTHR45453:SF1">
    <property type="entry name" value="PHOSPHATE REGULON SENSOR PROTEIN PHOR"/>
    <property type="match status" value="1"/>
</dbReference>
<dbReference type="GO" id="GO:0005886">
    <property type="term" value="C:plasma membrane"/>
    <property type="evidence" value="ECO:0007669"/>
    <property type="project" value="TreeGrafter"/>
</dbReference>
<dbReference type="SMART" id="SM00388">
    <property type="entry name" value="HisKA"/>
    <property type="match status" value="1"/>
</dbReference>
<dbReference type="SUPFAM" id="SSF55874">
    <property type="entry name" value="ATPase domain of HSP90 chaperone/DNA topoisomerase II/histidine kinase"/>
    <property type="match status" value="1"/>
</dbReference>
<dbReference type="OrthoDB" id="367096at2"/>
<dbReference type="SMART" id="SM00387">
    <property type="entry name" value="HATPase_c"/>
    <property type="match status" value="1"/>
</dbReference>
<sequence length="489" mass="53841">MNRGSARTLFGRTFLGMAGALLLLSIVLGVIFLMGLRRSVTLWNVNRTRHLQSTFSREILRVVRVEGELQEEGLSSSLARFLTPGVSLVVLDPQREPLFIYHQGTRIDPEDTEATDPLLSALGKTRNPALAVFDQEHLVAYLSVDTLGFRNDLSNRQFINSLILTAAVALILSLALALAGAGLISRHLTSQASKLATGLGDLASGSRHVSFPREGALELRAIADAARELQSQLTRAEQLRRQWMQDISHDLRTPIAALASQIEGMIEGVLTPEPERLRSLFCEVRRVEELVRALRELSWVESPELSLEEAPLRLDQLITAAAEGISRRSERDMLADPSGDATPGKAPGEHDLWTIEAEPAWCRGDRNLLLRALTNLLENALIHGDSSEAVAIQLSARARDLHLTIQNRGWIPEKDRDHLFDRLYRGDRSRSSPGSGLGLAITRAIVERHRGTITIGQEGEQVVVHLLLPRGAEARPGSSPESQKNHGTE</sequence>
<dbReference type="EMBL" id="LPWH01000052">
    <property type="protein sequence ID" value="POR03614.1"/>
    <property type="molecule type" value="Genomic_DNA"/>
</dbReference>
<dbReference type="GO" id="GO:0004721">
    <property type="term" value="F:phosphoprotein phosphatase activity"/>
    <property type="evidence" value="ECO:0007669"/>
    <property type="project" value="TreeGrafter"/>
</dbReference>
<feature type="coiled-coil region" evidence="7">
    <location>
        <begin position="219"/>
        <end position="246"/>
    </location>
</feature>
<comment type="caution">
    <text evidence="11">The sequence shown here is derived from an EMBL/GenBank/DDBJ whole genome shotgun (WGS) entry which is preliminary data.</text>
</comment>
<name>A0A2S4JVS3_9SPIO</name>
<dbReference type="Pfam" id="PF02518">
    <property type="entry name" value="HATPase_c"/>
    <property type="match status" value="1"/>
</dbReference>
<evidence type="ECO:0000256" key="7">
    <source>
        <dbReference type="SAM" id="Coils"/>
    </source>
</evidence>
<evidence type="ECO:0000313" key="11">
    <source>
        <dbReference type="EMBL" id="POR03614.1"/>
    </source>
</evidence>
<dbReference type="RefSeq" id="WP_103679784.1">
    <property type="nucleotide sequence ID" value="NZ_LPWH01000052.1"/>
</dbReference>